<reference evidence="1 2" key="2">
    <citation type="submission" date="2020-02" db="EMBL/GenBank/DDBJ databases">
        <title>Candidatus Galacturonibacter soehngenii shows hetero-acetogenic catabolism of galacturonic acid but lacks a canonical carbon monoxide dehydrogenase/acetyl-CoA synthase complex.</title>
        <authorList>
            <person name="Diender M."/>
            <person name="Stouten G.R."/>
            <person name="Petersen J.F."/>
            <person name="Nielsen P.H."/>
            <person name="Dueholm M.S."/>
            <person name="Pronk J.T."/>
            <person name="Van Loosdrecht M.C.M."/>
        </authorList>
    </citation>
    <scope>NUCLEOTIDE SEQUENCE [LARGE SCALE GENOMIC DNA]</scope>
    <source>
        <strain evidence="1">GalUA</strain>
    </source>
</reference>
<protein>
    <submittedName>
        <fullName evidence="1">Cytidylate kinase-like family protein</fullName>
    </submittedName>
</protein>
<evidence type="ECO:0000313" key="2">
    <source>
        <dbReference type="Proteomes" id="UP000461768"/>
    </source>
</evidence>
<dbReference type="SUPFAM" id="SSF52540">
    <property type="entry name" value="P-loop containing nucleoside triphosphate hydrolases"/>
    <property type="match status" value="1"/>
</dbReference>
<reference evidence="1 2" key="1">
    <citation type="submission" date="2019-09" db="EMBL/GenBank/DDBJ databases">
        <authorList>
            <person name="Valk L.C."/>
        </authorList>
    </citation>
    <scope>NUCLEOTIDE SEQUENCE [LARGE SCALE GENOMIC DNA]</scope>
    <source>
        <strain evidence="1">GalUA</strain>
    </source>
</reference>
<accession>A0A7V7QJS2</accession>
<name>A0A7V7QJS2_9FIRM</name>
<comment type="caution">
    <text evidence="1">The sequence shown here is derived from an EMBL/GenBank/DDBJ whole genome shotgun (WGS) entry which is preliminary data.</text>
</comment>
<dbReference type="Gene3D" id="3.40.50.300">
    <property type="entry name" value="P-loop containing nucleotide triphosphate hydrolases"/>
    <property type="match status" value="1"/>
</dbReference>
<dbReference type="EMBL" id="WAGX01000005">
    <property type="protein sequence ID" value="KAB1437939.1"/>
    <property type="molecule type" value="Genomic_DNA"/>
</dbReference>
<dbReference type="RefSeq" id="WP_151144565.1">
    <property type="nucleotide sequence ID" value="NZ_WAGX01000005.1"/>
</dbReference>
<dbReference type="AlphaFoldDB" id="A0A7V7QJS2"/>
<evidence type="ECO:0000313" key="1">
    <source>
        <dbReference type="EMBL" id="KAB1437939.1"/>
    </source>
</evidence>
<gene>
    <name evidence="1" type="ORF">F7O84_10155</name>
</gene>
<dbReference type="InterPro" id="IPR027417">
    <property type="entry name" value="P-loop_NTPase"/>
</dbReference>
<dbReference type="OrthoDB" id="9781180at2"/>
<sequence>MSKYVITIARGYGSGGRTIGKMLSEELGIHYYDRELLRLASDESGISEELFGKADEKIKESFLYKIMRKSYSGEIITPDSDDFISNDNLFNYQAKVIKQLAKEEEKSCIIVGRCADYILKDHKNVIRIFVHAPLEHCIDTLEKMSHGSRKEIQKKIESIDKHRAAYYEYYTKRRWDNAANYDLCINTSELTFAQAVTLIKEYINIRIQ</sequence>
<dbReference type="Proteomes" id="UP000461768">
    <property type="component" value="Unassembled WGS sequence"/>
</dbReference>
<keyword evidence="1" id="KW-0808">Transferase</keyword>
<organism evidence="1 2">
    <name type="scientific">Candidatus Galacturonatibacter soehngenii</name>
    <dbReference type="NCBI Taxonomy" id="2307010"/>
    <lineage>
        <taxon>Bacteria</taxon>
        <taxon>Bacillati</taxon>
        <taxon>Bacillota</taxon>
        <taxon>Clostridia</taxon>
        <taxon>Lachnospirales</taxon>
        <taxon>Lachnospiraceae</taxon>
        <taxon>Candidatus Galacturonatibacter</taxon>
    </lineage>
</organism>
<dbReference type="Pfam" id="PF13189">
    <property type="entry name" value="Cytidylate_kin2"/>
    <property type="match status" value="1"/>
</dbReference>
<keyword evidence="1" id="KW-0418">Kinase</keyword>
<proteinExistence type="predicted"/>
<dbReference type="GO" id="GO:0016301">
    <property type="term" value="F:kinase activity"/>
    <property type="evidence" value="ECO:0007669"/>
    <property type="project" value="UniProtKB-KW"/>
</dbReference>
<keyword evidence="2" id="KW-1185">Reference proteome</keyword>